<dbReference type="PATRIC" id="fig|1069642.3.peg.3117"/>
<dbReference type="RefSeq" id="WP_015092244.1">
    <property type="nucleotide sequence ID" value="NC_019567.1"/>
</dbReference>
<dbReference type="OrthoDB" id="9903343at2"/>
<feature type="signal peptide" evidence="2">
    <location>
        <begin position="1"/>
        <end position="20"/>
    </location>
</feature>
<accession>K7ZGU2</accession>
<evidence type="ECO:0008006" key="5">
    <source>
        <dbReference type="Google" id="ProtNLM"/>
    </source>
</evidence>
<dbReference type="HOGENOM" id="CLU_911091_0_0_7"/>
<organism evidence="3 4">
    <name type="scientific">Bdellovibrio bacteriovorus str. Tiberius</name>
    <dbReference type="NCBI Taxonomy" id="1069642"/>
    <lineage>
        <taxon>Bacteria</taxon>
        <taxon>Pseudomonadati</taxon>
        <taxon>Bdellovibrionota</taxon>
        <taxon>Bdellovibrionia</taxon>
        <taxon>Bdellovibrionales</taxon>
        <taxon>Pseudobdellovibrionaceae</taxon>
        <taxon>Bdellovibrio</taxon>
    </lineage>
</organism>
<gene>
    <name evidence="3" type="ORF">Bdt_3152</name>
</gene>
<dbReference type="Proteomes" id="UP000010074">
    <property type="component" value="Chromosome"/>
</dbReference>
<reference evidence="3 4" key="1">
    <citation type="journal article" date="2012" name="BMC Genomics">
        <title>Genome analysis of a simultaneously predatory and prey-independent, novel Bdellovibrio bacteriovorus from the River Tiber, supports in silico predictions of both ancient and recent lateral gene transfer from diverse bacteria.</title>
        <authorList>
            <person name="Hobley L."/>
            <person name="Lerner T.R."/>
            <person name="Williams L.E."/>
            <person name="Lambert C."/>
            <person name="Till R."/>
            <person name="Milner D.S."/>
            <person name="Basford S.M."/>
            <person name="Capeness M.J."/>
            <person name="Fenton A.K."/>
            <person name="Atterbury R.J."/>
            <person name="Harris M.A."/>
            <person name="Sockett R.E."/>
        </authorList>
    </citation>
    <scope>NUCLEOTIDE SEQUENCE [LARGE SCALE GENOMIC DNA]</scope>
    <source>
        <strain evidence="3 4">Tiberius</strain>
    </source>
</reference>
<evidence type="ECO:0000313" key="4">
    <source>
        <dbReference type="Proteomes" id="UP000010074"/>
    </source>
</evidence>
<sequence length="307" mass="33846">MPARHFIFTSIFIFSSPLLAQEPQTTEVTSEPVAISEVKEVTPQATVPAVHAEPIAPPAPVNPAPAPAPTVDPKVEVMQKQIEEMQKQLQTLSTQKNAPQTAQPVSPIPTKPSTPSNNEKGSHEVPLLGSETDFSNLRKREFSLGWLYNSTNSETDFSQGGASGSGESRKVEIQIEFARNFTRYEIGTFLTNSYREVEDENLTTTVFGALVRFNFIENMPGNNFVPYFAGYLVLAGQEYNSAVSDEYEISGNGLGAALGFNWFPFGEIFALNAELRRLSGDLDNNASPKLKVEEEQTTVNVGWRIYF</sequence>
<name>K7ZGU2_BDEBC</name>
<evidence type="ECO:0000256" key="1">
    <source>
        <dbReference type="SAM" id="MobiDB-lite"/>
    </source>
</evidence>
<proteinExistence type="predicted"/>
<dbReference type="KEGG" id="bbat:Bdt_3152"/>
<evidence type="ECO:0000313" key="3">
    <source>
        <dbReference type="EMBL" id="AFY02827.1"/>
    </source>
</evidence>
<keyword evidence="2" id="KW-0732">Signal</keyword>
<feature type="region of interest" description="Disordered" evidence="1">
    <location>
        <begin position="88"/>
        <end position="128"/>
    </location>
</feature>
<feature type="chain" id="PRO_5003916200" description="Outer membrane protein beta-barrel domain-containing protein" evidence="2">
    <location>
        <begin position="21"/>
        <end position="307"/>
    </location>
</feature>
<dbReference type="EMBL" id="CP002930">
    <property type="protein sequence ID" value="AFY02827.1"/>
    <property type="molecule type" value="Genomic_DNA"/>
</dbReference>
<protein>
    <recommendedName>
        <fullName evidence="5">Outer membrane protein beta-barrel domain-containing protein</fullName>
    </recommendedName>
</protein>
<evidence type="ECO:0000256" key="2">
    <source>
        <dbReference type="SAM" id="SignalP"/>
    </source>
</evidence>
<feature type="compositionally biased region" description="Polar residues" evidence="1">
    <location>
        <begin position="88"/>
        <end position="104"/>
    </location>
</feature>
<dbReference type="STRING" id="1069642.Bdt_3152"/>
<dbReference type="AlphaFoldDB" id="K7ZGU2"/>